<feature type="transmembrane region" description="Helical" evidence="1">
    <location>
        <begin position="167"/>
        <end position="186"/>
    </location>
</feature>
<dbReference type="Proteomes" id="UP000198804">
    <property type="component" value="Unassembled WGS sequence"/>
</dbReference>
<gene>
    <name evidence="2" type="ORF">SAMN04488125_11524</name>
</gene>
<keyword evidence="1" id="KW-1133">Transmembrane helix</keyword>
<feature type="transmembrane region" description="Helical" evidence="1">
    <location>
        <begin position="206"/>
        <end position="224"/>
    </location>
</feature>
<feature type="transmembrane region" description="Helical" evidence="1">
    <location>
        <begin position="124"/>
        <end position="147"/>
    </location>
</feature>
<keyword evidence="1" id="KW-0472">Membrane</keyword>
<feature type="transmembrane region" description="Helical" evidence="1">
    <location>
        <begin position="52"/>
        <end position="70"/>
    </location>
</feature>
<feature type="transmembrane region" description="Helical" evidence="1">
    <location>
        <begin position="82"/>
        <end position="104"/>
    </location>
</feature>
<evidence type="ECO:0000313" key="2">
    <source>
        <dbReference type="EMBL" id="SFL43997.1"/>
    </source>
</evidence>
<dbReference type="RefSeq" id="WP_091948895.1">
    <property type="nucleotide sequence ID" value="NZ_FOSV01000015.1"/>
</dbReference>
<sequence>MSAPAARIAAAAPLAAALLALVATYLTGFDQRTTMPPDVAARFYGFFLDRYPLYAFALVYGLARLLTAMLAPGPSGVPRRLVGGLVGLALLLAASLHPTFGGMVLRTGFDVGAIAFMNATPMPLAYALGTAGAALAFGLPVGLGVVLTGHRGHAPVGGWLRRAGRGALRGLAGFLALWFGAAVIGFARDAGFGPWPRGPLRAGDLAVAALLLTLAALPHMLLVATRFPGLRKAG</sequence>
<organism evidence="2 3">
    <name type="scientific">Methylorubrum salsuginis</name>
    <dbReference type="NCBI Taxonomy" id="414703"/>
    <lineage>
        <taxon>Bacteria</taxon>
        <taxon>Pseudomonadati</taxon>
        <taxon>Pseudomonadota</taxon>
        <taxon>Alphaproteobacteria</taxon>
        <taxon>Hyphomicrobiales</taxon>
        <taxon>Methylobacteriaceae</taxon>
        <taxon>Methylorubrum</taxon>
    </lineage>
</organism>
<dbReference type="OrthoDB" id="7997213at2"/>
<dbReference type="AlphaFoldDB" id="A0A1I4HQE3"/>
<protein>
    <submittedName>
        <fullName evidence="2">Uncharacterized protein</fullName>
    </submittedName>
</protein>
<dbReference type="EMBL" id="FOSV01000015">
    <property type="protein sequence ID" value="SFL43997.1"/>
    <property type="molecule type" value="Genomic_DNA"/>
</dbReference>
<reference evidence="3" key="1">
    <citation type="submission" date="2016-10" db="EMBL/GenBank/DDBJ databases">
        <authorList>
            <person name="Varghese N."/>
            <person name="Submissions S."/>
        </authorList>
    </citation>
    <scope>NUCLEOTIDE SEQUENCE [LARGE SCALE GENOMIC DNA]</scope>
    <source>
        <strain evidence="3">CGMCC 1.6474</strain>
    </source>
</reference>
<dbReference type="STRING" id="414703.SAMN04488125_11524"/>
<evidence type="ECO:0000313" key="3">
    <source>
        <dbReference type="Proteomes" id="UP000198804"/>
    </source>
</evidence>
<keyword evidence="1" id="KW-0812">Transmembrane</keyword>
<keyword evidence="3" id="KW-1185">Reference proteome</keyword>
<accession>A0A1I4HQE3</accession>
<evidence type="ECO:0000256" key="1">
    <source>
        <dbReference type="SAM" id="Phobius"/>
    </source>
</evidence>
<proteinExistence type="predicted"/>
<name>A0A1I4HQE3_9HYPH</name>